<dbReference type="Gene3D" id="3.20.20.210">
    <property type="match status" value="1"/>
</dbReference>
<dbReference type="GO" id="GO:0003871">
    <property type="term" value="F:5-methyltetrahydropteroyltriglutamate-homocysteine S-methyltransferase activity"/>
    <property type="evidence" value="ECO:0007669"/>
    <property type="project" value="UniProtKB-EC"/>
</dbReference>
<organism evidence="2 3">
    <name type="scientific">Metabacillus rhizolycopersici</name>
    <dbReference type="NCBI Taxonomy" id="2875709"/>
    <lineage>
        <taxon>Bacteria</taxon>
        <taxon>Bacillati</taxon>
        <taxon>Bacillota</taxon>
        <taxon>Bacilli</taxon>
        <taxon>Bacillales</taxon>
        <taxon>Bacillaceae</taxon>
        <taxon>Metabacillus</taxon>
    </lineage>
</organism>
<name>A0ABS7UMJ7_9BACI</name>
<keyword evidence="3" id="KW-1185">Reference proteome</keyword>
<accession>A0ABS7UMJ7</accession>
<dbReference type="InterPro" id="IPR002629">
    <property type="entry name" value="Met_Synth_C/arc"/>
</dbReference>
<gene>
    <name evidence="2" type="ORF">K9V48_02595</name>
</gene>
<dbReference type="InterPro" id="IPR038071">
    <property type="entry name" value="UROD/MetE-like_sf"/>
</dbReference>
<dbReference type="PANTHER" id="PTHR43844">
    <property type="entry name" value="METHIONINE SYNTHASE"/>
    <property type="match status" value="1"/>
</dbReference>
<dbReference type="PANTHER" id="PTHR43844:SF1">
    <property type="entry name" value="METHIONINE SYNTHASE"/>
    <property type="match status" value="1"/>
</dbReference>
<protein>
    <submittedName>
        <fullName evidence="2">5-methyltetrahydropteroyltriglutamate--homocysteine S-methyltransferase</fullName>
        <ecNumber evidence="2">2.1.1.14</ecNumber>
    </submittedName>
</protein>
<dbReference type="EMBL" id="JAIQUM010000003">
    <property type="protein sequence ID" value="MBZ5749155.1"/>
    <property type="molecule type" value="Genomic_DNA"/>
</dbReference>
<keyword evidence="2" id="KW-0489">Methyltransferase</keyword>
<feature type="domain" description="Cobalamin-independent methionine synthase MetE C-terminal/archaeal" evidence="1">
    <location>
        <begin position="15"/>
        <end position="346"/>
    </location>
</feature>
<dbReference type="Pfam" id="PF01717">
    <property type="entry name" value="Meth_synt_2"/>
    <property type="match status" value="1"/>
</dbReference>
<proteinExistence type="predicted"/>
<dbReference type="CDD" id="cd03311">
    <property type="entry name" value="CIMS_C_terminal_like"/>
    <property type="match status" value="1"/>
</dbReference>
<dbReference type="RefSeq" id="WP_224136650.1">
    <property type="nucleotide sequence ID" value="NZ_JAIQUM010000003.1"/>
</dbReference>
<evidence type="ECO:0000259" key="1">
    <source>
        <dbReference type="Pfam" id="PF01717"/>
    </source>
</evidence>
<dbReference type="GO" id="GO:0032259">
    <property type="term" value="P:methylation"/>
    <property type="evidence" value="ECO:0007669"/>
    <property type="project" value="UniProtKB-KW"/>
</dbReference>
<dbReference type="NCBIfam" id="NF005085">
    <property type="entry name" value="PRK06520.1"/>
    <property type="match status" value="1"/>
</dbReference>
<evidence type="ECO:0000313" key="2">
    <source>
        <dbReference type="EMBL" id="MBZ5749155.1"/>
    </source>
</evidence>
<comment type="caution">
    <text evidence="2">The sequence shown here is derived from an EMBL/GenBank/DDBJ whole genome shotgun (WGS) entry which is preliminary data.</text>
</comment>
<evidence type="ECO:0000313" key="3">
    <source>
        <dbReference type="Proteomes" id="UP001165287"/>
    </source>
</evidence>
<reference evidence="2" key="1">
    <citation type="submission" date="2024-05" db="EMBL/GenBank/DDBJ databases">
        <title>Metabacillus sp. nov., isolated from the rhizosphere soil of tomato plants.</title>
        <authorList>
            <person name="Ma R."/>
        </authorList>
    </citation>
    <scope>NUCLEOTIDE SEQUENCE</scope>
    <source>
        <strain evidence="2">DBTR6</strain>
    </source>
</reference>
<dbReference type="EC" id="2.1.1.14" evidence="2"/>
<dbReference type="SUPFAM" id="SSF51726">
    <property type="entry name" value="UROD/MetE-like"/>
    <property type="match status" value="1"/>
</dbReference>
<sequence length="374" mass="42925">MEKTLVKAPFRADHVGSLLRSESIKKAKRDFQEGSITAEQLREVENQEIKRIVDKQIEVGLQSVTDGEFRRSWWHLDFMWGLDGVEKAATEVGLAFQGIETRKETARVTGKIDFSTHPFLEDYKYLKSLVPEGVIARQTLPSAVQFLYEITKPHNIDYTKKHYPNKGDLYNDIVHAYKKAFNAFYGAGCRNIQMDEVVWAVLCDKNYRENAAKEEIDLDVLAKEYVELNNRILADKPEDLIVTTHVCRGNYRSTWHYSGGYDPVSEELFRNENVDAYYLEFDSERAGGFEPLQYLSGDKQVVLGLVTSKSPELENEEAVIARIKEAAQYVPLDRLCLSPQCGFSSTEEGNELTEEDQWKKLELIKKISEKVWGE</sequence>
<keyword evidence="2" id="KW-0808">Transferase</keyword>
<dbReference type="Proteomes" id="UP001165287">
    <property type="component" value="Unassembled WGS sequence"/>
</dbReference>